<dbReference type="RefSeq" id="WP_197116074.1">
    <property type="nucleotide sequence ID" value="NZ_JACBXQ010000006.1"/>
</dbReference>
<dbReference type="EMBL" id="JACBXQ010000006">
    <property type="protein sequence ID" value="MBG9987161.1"/>
    <property type="molecule type" value="Genomic_DNA"/>
</dbReference>
<keyword evidence="1" id="KW-0472">Membrane</keyword>
<sequence length="181" mass="20581">MLTTSVDEIAVLFMFYHKQNKQASRHLVTFLYLLASSILTLMAIITTLGIQLFIPQNWMGWLGILPILLGLQDCFSIEEAQPVIVKGKSIFTMLSTFFALGMDDIMMYVPVLSNNSVSNWWPLLLAFLLVALLICYLALELVRFKQLTGYLDQYENQLEGTILIMVGLRILWQSGILQNVL</sequence>
<evidence type="ECO:0000313" key="3">
    <source>
        <dbReference type="Proteomes" id="UP000721415"/>
    </source>
</evidence>
<dbReference type="Pfam" id="PF03596">
    <property type="entry name" value="Cad"/>
    <property type="match status" value="1"/>
</dbReference>
<reference evidence="2 3" key="1">
    <citation type="submission" date="2020-07" db="EMBL/GenBank/DDBJ databases">
        <title>Facklamia lactis sp. nov., isolated from raw milk.</title>
        <authorList>
            <person name="Doll E.V."/>
            <person name="Huptas C."/>
            <person name="Staib L."/>
            <person name="Wenning M."/>
            <person name="Scherer S."/>
        </authorList>
    </citation>
    <scope>NUCLEOTIDE SEQUENCE [LARGE SCALE GENOMIC DNA]</scope>
    <source>
        <strain evidence="2 3">DSM 111018</strain>
    </source>
</reference>
<comment type="caution">
    <text evidence="2">The sequence shown here is derived from an EMBL/GenBank/DDBJ whole genome shotgun (WGS) entry which is preliminary data.</text>
</comment>
<keyword evidence="1" id="KW-1133">Transmembrane helix</keyword>
<name>A0ABS0LSM7_9LACT</name>
<organism evidence="2 3">
    <name type="scientific">Facklamia lactis</name>
    <dbReference type="NCBI Taxonomy" id="2749967"/>
    <lineage>
        <taxon>Bacteria</taxon>
        <taxon>Bacillati</taxon>
        <taxon>Bacillota</taxon>
        <taxon>Bacilli</taxon>
        <taxon>Lactobacillales</taxon>
        <taxon>Aerococcaceae</taxon>
        <taxon>Facklamia</taxon>
    </lineage>
</organism>
<keyword evidence="3" id="KW-1185">Reference proteome</keyword>
<feature type="transmembrane region" description="Helical" evidence="1">
    <location>
        <begin position="27"/>
        <end position="52"/>
    </location>
</feature>
<evidence type="ECO:0000313" key="2">
    <source>
        <dbReference type="EMBL" id="MBG9987161.1"/>
    </source>
</evidence>
<feature type="transmembrane region" description="Helical" evidence="1">
    <location>
        <begin position="89"/>
        <end position="108"/>
    </location>
</feature>
<proteinExistence type="predicted"/>
<feature type="transmembrane region" description="Helical" evidence="1">
    <location>
        <begin position="58"/>
        <end position="77"/>
    </location>
</feature>
<protein>
    <submittedName>
        <fullName evidence="2">Cadmium resistance transporter</fullName>
    </submittedName>
</protein>
<dbReference type="InterPro" id="IPR004676">
    <property type="entry name" value="Cd-R_transporter"/>
</dbReference>
<keyword evidence="1" id="KW-0812">Transmembrane</keyword>
<accession>A0ABS0LSM7</accession>
<feature type="transmembrane region" description="Helical" evidence="1">
    <location>
        <begin position="120"/>
        <end position="139"/>
    </location>
</feature>
<evidence type="ECO:0000256" key="1">
    <source>
        <dbReference type="SAM" id="Phobius"/>
    </source>
</evidence>
<dbReference type="Proteomes" id="UP000721415">
    <property type="component" value="Unassembled WGS sequence"/>
</dbReference>
<gene>
    <name evidence="2" type="ORF">HZY91_09805</name>
</gene>